<reference evidence="2" key="1">
    <citation type="submission" date="2019-04" db="EMBL/GenBank/DDBJ databases">
        <title>Draft genome sequence of Pseudonocardiaceae bacterium SL3-2-4.</title>
        <authorList>
            <person name="Ningsih F."/>
            <person name="Yokota A."/>
            <person name="Sakai Y."/>
            <person name="Nanatani K."/>
            <person name="Yabe S."/>
            <person name="Oetari A."/>
            <person name="Sjamsuridzal W."/>
        </authorList>
    </citation>
    <scope>NUCLEOTIDE SEQUENCE [LARGE SCALE GENOMIC DNA]</scope>
    <source>
        <strain evidence="2">SL3-2-4</strain>
    </source>
</reference>
<keyword evidence="2" id="KW-1185">Reference proteome</keyword>
<sequence>MTFDIVALCREQPGPEATISAMLAAGPELRVNTVEHADLVQLYHDDGRLLVTTEGARLVQVPGEARRLLGIDAEVPHPVWWVESRAPGHDPEAEAVARRFTRALLARTGGMSWSNR</sequence>
<evidence type="ECO:0000313" key="1">
    <source>
        <dbReference type="EMBL" id="GDY33527.1"/>
    </source>
</evidence>
<name>A0A4D4JI23_9PSEU</name>
<protein>
    <submittedName>
        <fullName evidence="1">Uncharacterized protein</fullName>
    </submittedName>
</protein>
<dbReference type="AlphaFoldDB" id="A0A4D4JI23"/>
<dbReference type="EMBL" id="BJFL01000045">
    <property type="protein sequence ID" value="GDY33527.1"/>
    <property type="molecule type" value="Genomic_DNA"/>
</dbReference>
<evidence type="ECO:0000313" key="2">
    <source>
        <dbReference type="Proteomes" id="UP000298860"/>
    </source>
</evidence>
<gene>
    <name evidence="1" type="ORF">GTS_51600</name>
</gene>
<dbReference type="OrthoDB" id="3392321at2"/>
<accession>A0A4D4JI23</accession>
<dbReference type="Proteomes" id="UP000298860">
    <property type="component" value="Unassembled WGS sequence"/>
</dbReference>
<proteinExistence type="predicted"/>
<organism evidence="1 2">
    <name type="scientific">Gandjariella thermophila</name>
    <dbReference type="NCBI Taxonomy" id="1931992"/>
    <lineage>
        <taxon>Bacteria</taxon>
        <taxon>Bacillati</taxon>
        <taxon>Actinomycetota</taxon>
        <taxon>Actinomycetes</taxon>
        <taxon>Pseudonocardiales</taxon>
        <taxon>Pseudonocardiaceae</taxon>
        <taxon>Gandjariella</taxon>
    </lineage>
</organism>
<comment type="caution">
    <text evidence="1">The sequence shown here is derived from an EMBL/GenBank/DDBJ whole genome shotgun (WGS) entry which is preliminary data.</text>
</comment>
<dbReference type="RefSeq" id="WP_137816461.1">
    <property type="nucleotide sequence ID" value="NZ_BJFL01000045.1"/>
</dbReference>